<comment type="caution">
    <text evidence="1">The sequence shown here is derived from an EMBL/GenBank/DDBJ whole genome shotgun (WGS) entry which is preliminary data.</text>
</comment>
<accession>A0A3N7JX57</accession>
<dbReference type="OrthoDB" id="9768066at2"/>
<dbReference type="RefSeq" id="WP_124541179.1">
    <property type="nucleotide sequence ID" value="NZ_QUSW01000004.1"/>
</dbReference>
<evidence type="ECO:0000313" key="2">
    <source>
        <dbReference type="Proteomes" id="UP000267464"/>
    </source>
</evidence>
<proteinExistence type="predicted"/>
<dbReference type="EMBL" id="QUSW01000004">
    <property type="protein sequence ID" value="RQP23465.1"/>
    <property type="molecule type" value="Genomic_DNA"/>
</dbReference>
<dbReference type="InterPro" id="IPR043737">
    <property type="entry name" value="DUF5682"/>
</dbReference>
<dbReference type="Pfam" id="PF18934">
    <property type="entry name" value="DUF5682"/>
    <property type="match status" value="1"/>
</dbReference>
<organism evidence="1 2">
    <name type="scientific">Piscinibacter terrae</name>
    <dbReference type="NCBI Taxonomy" id="2496871"/>
    <lineage>
        <taxon>Bacteria</taxon>
        <taxon>Pseudomonadati</taxon>
        <taxon>Pseudomonadota</taxon>
        <taxon>Betaproteobacteria</taxon>
        <taxon>Burkholderiales</taxon>
        <taxon>Sphaerotilaceae</taxon>
        <taxon>Piscinibacter</taxon>
    </lineage>
</organism>
<evidence type="ECO:0000313" key="1">
    <source>
        <dbReference type="EMBL" id="RQP23465.1"/>
    </source>
</evidence>
<gene>
    <name evidence="1" type="ORF">DZC73_15000</name>
</gene>
<reference evidence="1 2" key="1">
    <citation type="submission" date="2018-08" db="EMBL/GenBank/DDBJ databases">
        <authorList>
            <person name="Khan S.A."/>
            <person name="Jeon C.O."/>
            <person name="Chun B.H."/>
            <person name="Jeong S.E."/>
        </authorList>
    </citation>
    <scope>NUCLEOTIDE SEQUENCE [LARGE SCALE GENOMIC DNA]</scope>
    <source>
        <strain evidence="1 2">S-16</strain>
    </source>
</reference>
<reference evidence="1 2" key="2">
    <citation type="submission" date="2018-12" db="EMBL/GenBank/DDBJ databases">
        <title>Rhizobacter gummiphilus sp. nov., a rubber-degrading bacterium isolated from the soil of a botanical garden in Japan.</title>
        <authorList>
            <person name="Shunsuke S.S."/>
        </authorList>
    </citation>
    <scope>NUCLEOTIDE SEQUENCE [LARGE SCALE GENOMIC DNA]</scope>
    <source>
        <strain evidence="1 2">S-16</strain>
    </source>
</reference>
<dbReference type="Proteomes" id="UP000267464">
    <property type="component" value="Unassembled WGS sequence"/>
</dbReference>
<dbReference type="AlphaFoldDB" id="A0A3N7JX57"/>
<keyword evidence="2" id="KW-1185">Reference proteome</keyword>
<sequence length="821" mass="89263">MGAHTPTTSEAMRALGASLVTPELIVFPVRHHSPACAWHLHRLLQQTTPSAVLVEGPRSFTPLVPLLVHAEARMPLAIYSYAVEKAQGEESPRRHASYYPMCDHSPELVALRRAQALGVPARFIDLDYPEQSLIEADHQASHEADHESSSLLDERHLRRSRHLHALAQRLGCRDHEELWEHLFEVPATSRDLQTHVTDLAAYCQLARLDCSDAELQADGTLQREAEMAWHIREALAQRQPGDGPVLAVVGGFHAVVMPALLATDIQRPSVSRSRIADESSALIRYSFDRLDRLNGYCAGMTSPAWHQMLWERMLKHDKAGIAAGPRVRQDAALELLSAIAHELRTTHGLPLPMPALRGAYEQMLQLAALRSRPAPAREDLMDAVTSCFIKGEADADGALVLAVARRALGGQAMGAVPPGTSRPPLVRDFEFRARKQRLKIDDSQPRRATLDIYRRPEHRVTSRLMHGLVLLGVPFGARVAGPDFVAGIGLDRLQEHWEYSHSAATEAALVEASVYGVTVPLAVASRFAAHLDRIDAGHEPRDARTGARLMVQACVLGLHDHLPRVVGMLRQAIGADASFESVAAAAGSLGLLWESREPLEAREVPELPVLLQAAYERAVYLGRSLQGLQGDGADTITALSGLREPLVSQAGQALDASLYWALVEALHTAHDAALIRGACAGLLYAAGRLPDSALAVALQGHLDGLSQPRDAVSYLRGLLGTAREAAWQQPALLEVLDTLLGRWDDTAFVASLPELRLAFAEMTPKETDRIAEAVARLHGGADLGRLVHHDLTAPQMQAHLAMSQALQDVLAADGLDAWVAA</sequence>
<protein>
    <submittedName>
        <fullName evidence="1">Uncharacterized protein</fullName>
    </submittedName>
</protein>
<name>A0A3N7JX57_9BURK</name>